<dbReference type="InterPro" id="IPR011147">
    <property type="entry name" value="Bifunc_Aspkin/hSer_DH"/>
</dbReference>
<dbReference type="PIRSF" id="PIRSF000726">
    <property type="entry name" value="Asp_kin"/>
    <property type="match status" value="1"/>
</dbReference>
<dbReference type="InterPro" id="IPR001341">
    <property type="entry name" value="Asp_kinase"/>
</dbReference>
<evidence type="ECO:0000256" key="7">
    <source>
        <dbReference type="ARBA" id="ARBA00047872"/>
    </source>
</evidence>
<dbReference type="Gene3D" id="3.40.1160.10">
    <property type="entry name" value="Acetylglutamate kinase-like"/>
    <property type="match status" value="1"/>
</dbReference>
<keyword evidence="2 8" id="KW-0808">Transferase</keyword>
<dbReference type="PANTHER" id="PTHR43070">
    <property type="match status" value="1"/>
</dbReference>
<dbReference type="SUPFAM" id="SSF55021">
    <property type="entry name" value="ACT-like"/>
    <property type="match status" value="2"/>
</dbReference>
<dbReference type="InterPro" id="IPR002912">
    <property type="entry name" value="ACT_dom"/>
</dbReference>
<feature type="domain" description="ACT" evidence="10">
    <location>
        <begin position="398"/>
        <end position="470"/>
    </location>
</feature>
<dbReference type="Pfam" id="PF22468">
    <property type="entry name" value="ACT_9"/>
    <property type="match status" value="2"/>
</dbReference>
<dbReference type="SUPFAM" id="SSF53633">
    <property type="entry name" value="Carbamate kinase-like"/>
    <property type="match status" value="1"/>
</dbReference>
<keyword evidence="6" id="KW-0521">NADP</keyword>
<evidence type="ECO:0000256" key="4">
    <source>
        <dbReference type="ARBA" id="ARBA00022777"/>
    </source>
</evidence>
<dbReference type="Proteomes" id="UP001597641">
    <property type="component" value="Unassembled WGS sequence"/>
</dbReference>
<dbReference type="NCBIfam" id="TIGR00657">
    <property type="entry name" value="asp_kinases"/>
    <property type="match status" value="1"/>
</dbReference>
<feature type="domain" description="ACT" evidence="10">
    <location>
        <begin position="317"/>
        <end position="391"/>
    </location>
</feature>
<dbReference type="PANTHER" id="PTHR43070:SF3">
    <property type="entry name" value="HOMOSERINE DEHYDROGENASE"/>
    <property type="match status" value="1"/>
</dbReference>
<dbReference type="RefSeq" id="WP_377484690.1">
    <property type="nucleotide sequence ID" value="NZ_JBHUOX010000007.1"/>
</dbReference>
<gene>
    <name evidence="11" type="ORF">ACFS7Z_11695</name>
</gene>
<dbReference type="Pfam" id="PF00696">
    <property type="entry name" value="AA_kinase"/>
    <property type="match status" value="1"/>
</dbReference>
<comment type="pathway">
    <text evidence="1 9">Amino-acid biosynthesis; L-lysine biosynthesis via DAP pathway; (S)-tetrahydrodipicolinate from L-aspartate: step 1/4.</text>
</comment>
<protein>
    <recommendedName>
        <fullName evidence="8">Aspartokinase</fullName>
        <ecNumber evidence="8">2.7.2.4</ecNumber>
    </recommendedName>
</protein>
<dbReference type="Gene3D" id="3.30.2130.10">
    <property type="entry name" value="VC0802-like"/>
    <property type="match status" value="1"/>
</dbReference>
<dbReference type="InterPro" id="IPR042199">
    <property type="entry name" value="AsparK_Bifunc_asparK/hSer_DH"/>
</dbReference>
<keyword evidence="4 8" id="KW-0418">Kinase</keyword>
<evidence type="ECO:0000256" key="9">
    <source>
        <dbReference type="RuleBase" id="RU004249"/>
    </source>
</evidence>
<comment type="catalytic activity">
    <reaction evidence="7 8">
        <text>L-aspartate + ATP = 4-phospho-L-aspartate + ADP</text>
        <dbReference type="Rhea" id="RHEA:23776"/>
        <dbReference type="ChEBI" id="CHEBI:29991"/>
        <dbReference type="ChEBI" id="CHEBI:30616"/>
        <dbReference type="ChEBI" id="CHEBI:57535"/>
        <dbReference type="ChEBI" id="CHEBI:456216"/>
        <dbReference type="EC" id="2.7.2.4"/>
    </reaction>
</comment>
<dbReference type="EMBL" id="JBHUOX010000007">
    <property type="protein sequence ID" value="MFD3001030.1"/>
    <property type="molecule type" value="Genomic_DNA"/>
</dbReference>
<evidence type="ECO:0000259" key="10">
    <source>
        <dbReference type="PROSITE" id="PS51671"/>
    </source>
</evidence>
<dbReference type="Gene3D" id="1.20.120.1320">
    <property type="entry name" value="Aspartokinase, catalytic domain"/>
    <property type="match status" value="1"/>
</dbReference>
<dbReference type="InterPro" id="IPR005260">
    <property type="entry name" value="Asp_kin_monofn"/>
</dbReference>
<organism evidence="11 12">
    <name type="scientific">Pontibacter toksunensis</name>
    <dbReference type="NCBI Taxonomy" id="1332631"/>
    <lineage>
        <taxon>Bacteria</taxon>
        <taxon>Pseudomonadati</taxon>
        <taxon>Bacteroidota</taxon>
        <taxon>Cytophagia</taxon>
        <taxon>Cytophagales</taxon>
        <taxon>Hymenobacteraceae</taxon>
        <taxon>Pontibacter</taxon>
    </lineage>
</organism>
<evidence type="ECO:0000256" key="3">
    <source>
        <dbReference type="ARBA" id="ARBA00022741"/>
    </source>
</evidence>
<dbReference type="InterPro" id="IPR045865">
    <property type="entry name" value="ACT-like_dom_sf"/>
</dbReference>
<dbReference type="EC" id="2.7.2.4" evidence="8"/>
<evidence type="ECO:0000313" key="12">
    <source>
        <dbReference type="Proteomes" id="UP001597641"/>
    </source>
</evidence>
<dbReference type="InterPro" id="IPR036393">
    <property type="entry name" value="AceGlu_kinase-like_sf"/>
</dbReference>
<dbReference type="PROSITE" id="PS00324">
    <property type="entry name" value="ASPARTOKINASE"/>
    <property type="match status" value="1"/>
</dbReference>
<comment type="similarity">
    <text evidence="8">Belongs to the aspartokinase family.</text>
</comment>
<evidence type="ECO:0000256" key="1">
    <source>
        <dbReference type="ARBA" id="ARBA00004766"/>
    </source>
</evidence>
<comment type="pathway">
    <text evidence="9">Amino-acid biosynthesis; L-threonine biosynthesis; L-threonine from L-aspartate: step 1/5.</text>
</comment>
<dbReference type="InterPro" id="IPR001048">
    <property type="entry name" value="Asp/Glu/Uridylate_kinase"/>
</dbReference>
<comment type="caution">
    <text evidence="11">The sequence shown here is derived from an EMBL/GenBank/DDBJ whole genome shotgun (WGS) entry which is preliminary data.</text>
</comment>
<dbReference type="CDD" id="cd04243">
    <property type="entry name" value="AAK_AK-HSDH-like"/>
    <property type="match status" value="1"/>
</dbReference>
<evidence type="ECO:0000313" key="11">
    <source>
        <dbReference type="EMBL" id="MFD3001030.1"/>
    </source>
</evidence>
<evidence type="ECO:0000256" key="2">
    <source>
        <dbReference type="ARBA" id="ARBA00022679"/>
    </source>
</evidence>
<dbReference type="InterPro" id="IPR018042">
    <property type="entry name" value="Aspartate_kinase_CS"/>
</dbReference>
<evidence type="ECO:0000256" key="5">
    <source>
        <dbReference type="ARBA" id="ARBA00022840"/>
    </source>
</evidence>
<keyword evidence="3" id="KW-0547">Nucleotide-binding</keyword>
<keyword evidence="5" id="KW-0067">ATP-binding</keyword>
<dbReference type="CDD" id="cd04921">
    <property type="entry name" value="ACT_AKi-HSDH-ThrA-like_1"/>
    <property type="match status" value="1"/>
</dbReference>
<reference evidence="12" key="1">
    <citation type="journal article" date="2019" name="Int. J. Syst. Evol. Microbiol.">
        <title>The Global Catalogue of Microorganisms (GCM) 10K type strain sequencing project: providing services to taxonomists for standard genome sequencing and annotation.</title>
        <authorList>
            <consortium name="The Broad Institute Genomics Platform"/>
            <consortium name="The Broad Institute Genome Sequencing Center for Infectious Disease"/>
            <person name="Wu L."/>
            <person name="Ma J."/>
        </authorList>
    </citation>
    <scope>NUCLEOTIDE SEQUENCE [LARGE SCALE GENOMIC DNA]</scope>
    <source>
        <strain evidence="12">KCTC 23984</strain>
    </source>
</reference>
<dbReference type="InterPro" id="IPR054352">
    <property type="entry name" value="ACT_Aspartokinase"/>
</dbReference>
<dbReference type="PROSITE" id="PS51671">
    <property type="entry name" value="ACT"/>
    <property type="match status" value="2"/>
</dbReference>
<keyword evidence="12" id="KW-1185">Reference proteome</keyword>
<evidence type="ECO:0000256" key="6">
    <source>
        <dbReference type="ARBA" id="ARBA00022857"/>
    </source>
</evidence>
<dbReference type="GO" id="GO:0004072">
    <property type="term" value="F:aspartate kinase activity"/>
    <property type="evidence" value="ECO:0007669"/>
    <property type="project" value="UniProtKB-EC"/>
</dbReference>
<comment type="pathway">
    <text evidence="9">Amino-acid biosynthesis; L-methionine biosynthesis via de novo pathway; L-homoserine from L-aspartate: step 1/3.</text>
</comment>
<sequence length="470" mass="50717">MLVLKFGGTSVANAQAILQIAAVLKEKAYPRNMVVVVSAMSGVTDMLISCYQKAAGHDASYHEVIQQLETKHMEAIEQLIPFSYQIDVKGKVKLLLRELEDICQGVFLLDELSDGIKARIMSYGELLSSSIVSVAFNHQDLPNTLIDSRDYIVTDNNYLNAKVDQKKTFALIKDRMADAALTIAPGFISRTDTGKTSVLGRGGSDYTASIYAAALDAERLEIWSDVDGMYTADPRKVKAAHPINELSYKEAMELAYFGAKVLYPPTIAPLVAAQIPLMLKNTFNPSHKGTLITASPATGQNSIKGVSCIDNIALITLSGSGMVGVPGIAMRMFKAVATQNINIYFITQSSSEQSITIAMADQEGQPALQALTKEFAQDIEANDVDPVSLEPHMSIVAIVGNGMIQQPGIAGTMFSILGSHSINIRAIAQGATERNISIVVRGEDAVRSVNLLHDSFFLVKKDKQAEALAS</sequence>
<name>A0ABW6BUR6_9BACT</name>
<keyword evidence="9" id="KW-0028">Amino-acid biosynthesis</keyword>
<proteinExistence type="inferred from homology"/>
<accession>A0ABW6BUR6</accession>
<evidence type="ECO:0000256" key="8">
    <source>
        <dbReference type="RuleBase" id="RU003448"/>
    </source>
</evidence>